<gene>
    <name evidence="2" type="ORF">JOC77_000455</name>
</gene>
<dbReference type="EMBL" id="JAFBFI010000002">
    <property type="protein sequence ID" value="MBM7691050.1"/>
    <property type="molecule type" value="Genomic_DNA"/>
</dbReference>
<reference evidence="2 3" key="1">
    <citation type="submission" date="2021-01" db="EMBL/GenBank/DDBJ databases">
        <title>Genomic Encyclopedia of Type Strains, Phase IV (KMG-IV): sequencing the most valuable type-strain genomes for metagenomic binning, comparative biology and taxonomic classification.</title>
        <authorList>
            <person name="Goeker M."/>
        </authorList>
    </citation>
    <scope>NUCLEOTIDE SEQUENCE [LARGE SCALE GENOMIC DNA]</scope>
    <source>
        <strain evidence="2 3">DSM 105482</strain>
    </source>
</reference>
<feature type="region of interest" description="Disordered" evidence="1">
    <location>
        <begin position="1"/>
        <end position="28"/>
    </location>
</feature>
<evidence type="ECO:0000313" key="3">
    <source>
        <dbReference type="Proteomes" id="UP000823486"/>
    </source>
</evidence>
<sequence length="59" mass="6847">MEKDQRKSHLIHSEEQDFNMITGEEDPPGVTGSLLNNEKLAHEINVKNDPRYAEYYDSL</sequence>
<name>A0ABS2QDF7_9BACI</name>
<proteinExistence type="predicted"/>
<keyword evidence="3" id="KW-1185">Reference proteome</keyword>
<protein>
    <recommendedName>
        <fullName evidence="4">DUF4021 domain-containing protein</fullName>
    </recommendedName>
</protein>
<comment type="caution">
    <text evidence="2">The sequence shown here is derived from an EMBL/GenBank/DDBJ whole genome shotgun (WGS) entry which is preliminary data.</text>
</comment>
<organism evidence="2 3">
    <name type="scientific">Peribacillus deserti</name>
    <dbReference type="NCBI Taxonomy" id="673318"/>
    <lineage>
        <taxon>Bacteria</taxon>
        <taxon>Bacillati</taxon>
        <taxon>Bacillota</taxon>
        <taxon>Bacilli</taxon>
        <taxon>Bacillales</taxon>
        <taxon>Bacillaceae</taxon>
        <taxon>Peribacillus</taxon>
    </lineage>
</organism>
<evidence type="ECO:0000256" key="1">
    <source>
        <dbReference type="SAM" id="MobiDB-lite"/>
    </source>
</evidence>
<dbReference type="Proteomes" id="UP000823486">
    <property type="component" value="Unassembled WGS sequence"/>
</dbReference>
<feature type="compositionally biased region" description="Basic and acidic residues" evidence="1">
    <location>
        <begin position="1"/>
        <end position="15"/>
    </location>
</feature>
<evidence type="ECO:0000313" key="2">
    <source>
        <dbReference type="EMBL" id="MBM7691050.1"/>
    </source>
</evidence>
<evidence type="ECO:0008006" key="4">
    <source>
        <dbReference type="Google" id="ProtNLM"/>
    </source>
</evidence>
<accession>A0ABS2QDF7</accession>
<dbReference type="RefSeq" id="WP_204537970.1">
    <property type="nucleotide sequence ID" value="NZ_JAFBFI010000002.1"/>
</dbReference>